<evidence type="ECO:0000313" key="2">
    <source>
        <dbReference type="EMBL" id="AKH46260.1"/>
    </source>
</evidence>
<reference evidence="2" key="1">
    <citation type="journal article" date="2015" name="Front. Microbiol.">
        <title>Combining genomic sequencing methods to explore viral diversity and reveal potential virus-host interactions.</title>
        <authorList>
            <person name="Chow C.E."/>
            <person name="Winget D.M."/>
            <person name="White R.A.III."/>
            <person name="Hallam S.J."/>
            <person name="Suttle C.A."/>
        </authorList>
    </citation>
    <scope>NUCLEOTIDE SEQUENCE</scope>
    <source>
        <strain evidence="2">Anoxic3_5</strain>
    </source>
</reference>
<name>A0A0F7L2X0_9VIRU</name>
<reference evidence="2" key="2">
    <citation type="submission" date="2015-03" db="EMBL/GenBank/DDBJ databases">
        <authorList>
            <person name="Chow C.-E.T."/>
            <person name="Winget D.M."/>
            <person name="White R.A.III."/>
            <person name="Hallam S.J."/>
            <person name="Suttle C.A."/>
        </authorList>
    </citation>
    <scope>NUCLEOTIDE SEQUENCE</scope>
    <source>
        <strain evidence="2">Anoxic3_5</strain>
    </source>
</reference>
<accession>A0A0F7L2X0</accession>
<dbReference type="EMBL" id="KR029580">
    <property type="protein sequence ID" value="AKH46260.1"/>
    <property type="molecule type" value="Genomic_DNA"/>
</dbReference>
<feature type="transmembrane region" description="Helical" evidence="1">
    <location>
        <begin position="20"/>
        <end position="46"/>
    </location>
</feature>
<proteinExistence type="predicted"/>
<sequence>MMENKLRHLEYQTAAYRLILTLLPLALCLARLVKLIITHLVGLLILAGKKFAHTQKALAM</sequence>
<organism evidence="2">
    <name type="scientific">uncultured marine virus</name>
    <dbReference type="NCBI Taxonomy" id="186617"/>
    <lineage>
        <taxon>Viruses</taxon>
        <taxon>environmental samples</taxon>
    </lineage>
</organism>
<evidence type="ECO:0000256" key="1">
    <source>
        <dbReference type="SAM" id="Phobius"/>
    </source>
</evidence>
<keyword evidence="1" id="KW-0812">Transmembrane</keyword>
<protein>
    <submittedName>
        <fullName evidence="2">Uncharacterized protein</fullName>
    </submittedName>
</protein>
<keyword evidence="1" id="KW-0472">Membrane</keyword>
<keyword evidence="1" id="KW-1133">Transmembrane helix</keyword>